<organism evidence="9">
    <name type="scientific">anaerobic digester metagenome</name>
    <dbReference type="NCBI Taxonomy" id="1263854"/>
    <lineage>
        <taxon>unclassified sequences</taxon>
        <taxon>metagenomes</taxon>
        <taxon>ecological metagenomes</taxon>
    </lineage>
</organism>
<dbReference type="Pfam" id="PF03306">
    <property type="entry name" value="AAL_decarboxy"/>
    <property type="match status" value="1"/>
</dbReference>
<proteinExistence type="inferred from homology"/>
<comment type="catalytic activity">
    <reaction evidence="1">
        <text>(2S)-2-acetolactate + H(+) = (R)-acetoin + CO2</text>
        <dbReference type="Rhea" id="RHEA:21580"/>
        <dbReference type="ChEBI" id="CHEBI:15378"/>
        <dbReference type="ChEBI" id="CHEBI:15686"/>
        <dbReference type="ChEBI" id="CHEBI:16526"/>
        <dbReference type="ChEBI" id="CHEBI:58476"/>
        <dbReference type="EC" id="4.1.1.5"/>
    </reaction>
</comment>
<comment type="similarity">
    <text evidence="3">Belongs to the alpha-acetolactate decarboxylase family.</text>
</comment>
<comment type="pathway">
    <text evidence="2">Polyol metabolism; (R,R)-butane-2,3-diol biosynthesis; (R,R)-butane-2,3-diol from pyruvate: step 2/3.</text>
</comment>
<dbReference type="EMBL" id="CAADRN010000074">
    <property type="protein sequence ID" value="VFU12288.1"/>
    <property type="molecule type" value="Genomic_DNA"/>
</dbReference>
<evidence type="ECO:0000256" key="5">
    <source>
        <dbReference type="ARBA" id="ARBA00020164"/>
    </source>
</evidence>
<gene>
    <name evidence="9" type="ORF">SCFA_1650005</name>
</gene>
<evidence type="ECO:0000313" key="9">
    <source>
        <dbReference type="EMBL" id="VFU12288.1"/>
    </source>
</evidence>
<evidence type="ECO:0000256" key="3">
    <source>
        <dbReference type="ARBA" id="ARBA00007106"/>
    </source>
</evidence>
<dbReference type="GO" id="GO:0045151">
    <property type="term" value="P:acetoin biosynthetic process"/>
    <property type="evidence" value="ECO:0007669"/>
    <property type="project" value="UniProtKB-KW"/>
</dbReference>
<dbReference type="SUPFAM" id="SSF117856">
    <property type="entry name" value="AF0104/ALDC/Ptd012-like"/>
    <property type="match status" value="1"/>
</dbReference>
<evidence type="ECO:0000256" key="8">
    <source>
        <dbReference type="ARBA" id="ARBA00023239"/>
    </source>
</evidence>
<keyword evidence="8 9" id="KW-0456">Lyase</keyword>
<protein>
    <recommendedName>
        <fullName evidence="5">Alpha-acetolactate decarboxylase</fullName>
        <ecNumber evidence="4">4.1.1.5</ecNumber>
    </recommendedName>
</protein>
<evidence type="ECO:0000256" key="4">
    <source>
        <dbReference type="ARBA" id="ARBA00013204"/>
    </source>
</evidence>
<dbReference type="AlphaFoldDB" id="A0A485M115"/>
<evidence type="ECO:0000256" key="2">
    <source>
        <dbReference type="ARBA" id="ARBA00005170"/>
    </source>
</evidence>
<evidence type="ECO:0000256" key="6">
    <source>
        <dbReference type="ARBA" id="ARBA00022793"/>
    </source>
</evidence>
<accession>A0A485M115</accession>
<name>A0A485M115_9ZZZZ</name>
<dbReference type="UniPathway" id="UPA00626">
    <property type="reaction ID" value="UER00678"/>
</dbReference>
<dbReference type="Gene3D" id="3.30.1330.80">
    <property type="entry name" value="Hypothetical protein, similar to alpha- acetolactate decarboxylase, domain 2"/>
    <property type="match status" value="1"/>
</dbReference>
<sequence length="86" mass="9746">MVEAEDRVKTPFAVVTWFKPEQQVQLTGIESYARLQDELDKLRPSPNLFYAFKVEGTFEYVQTRSVPPAKQTLPASGRGNGYTAHL</sequence>
<keyword evidence="6" id="KW-0210">Decarboxylase</keyword>
<evidence type="ECO:0000256" key="1">
    <source>
        <dbReference type="ARBA" id="ARBA00001784"/>
    </source>
</evidence>
<dbReference type="GO" id="GO:0047605">
    <property type="term" value="F:acetolactate decarboxylase activity"/>
    <property type="evidence" value="ECO:0007669"/>
    <property type="project" value="UniProtKB-EC"/>
</dbReference>
<dbReference type="InterPro" id="IPR005128">
    <property type="entry name" value="Acetolactate_a_deCO2ase"/>
</dbReference>
<dbReference type="PANTHER" id="PTHR35524">
    <property type="entry name" value="ALPHA-ACETOLACTATE DECARBOXYLASE"/>
    <property type="match status" value="1"/>
</dbReference>
<reference evidence="9" key="1">
    <citation type="submission" date="2019-03" db="EMBL/GenBank/DDBJ databases">
        <authorList>
            <person name="Hao L."/>
        </authorList>
    </citation>
    <scope>NUCLEOTIDE SEQUENCE</scope>
</reference>
<dbReference type="EC" id="4.1.1.5" evidence="4"/>
<evidence type="ECO:0000256" key="7">
    <source>
        <dbReference type="ARBA" id="ARBA00023061"/>
    </source>
</evidence>
<keyword evidence="7" id="KW-0005">Acetoin biosynthesis</keyword>
<dbReference type="PANTHER" id="PTHR35524:SF1">
    <property type="entry name" value="ALPHA-ACETOLACTATE DECARBOXYLASE"/>
    <property type="match status" value="1"/>
</dbReference>